<dbReference type="Proteomes" id="UP001153269">
    <property type="component" value="Unassembled WGS sequence"/>
</dbReference>
<sequence length="118" mass="13155">MGPKERREGRRGRVRGTLEKFRTPVGVEEKQTAGGGFGGKTETDLANDFLQTDSESESASVQPLSHAHMLIHKLRATQNTMVGSHLVEDLLQISHKELRYPESHTDTQLSEFDPCLNP</sequence>
<evidence type="ECO:0000313" key="2">
    <source>
        <dbReference type="Proteomes" id="UP001153269"/>
    </source>
</evidence>
<organism evidence="1 2">
    <name type="scientific">Pleuronectes platessa</name>
    <name type="common">European plaice</name>
    <dbReference type="NCBI Taxonomy" id="8262"/>
    <lineage>
        <taxon>Eukaryota</taxon>
        <taxon>Metazoa</taxon>
        <taxon>Chordata</taxon>
        <taxon>Craniata</taxon>
        <taxon>Vertebrata</taxon>
        <taxon>Euteleostomi</taxon>
        <taxon>Actinopterygii</taxon>
        <taxon>Neopterygii</taxon>
        <taxon>Teleostei</taxon>
        <taxon>Neoteleostei</taxon>
        <taxon>Acanthomorphata</taxon>
        <taxon>Carangaria</taxon>
        <taxon>Pleuronectiformes</taxon>
        <taxon>Pleuronectoidei</taxon>
        <taxon>Pleuronectidae</taxon>
        <taxon>Pleuronectes</taxon>
    </lineage>
</organism>
<name>A0A9N7U792_PLEPL</name>
<comment type="caution">
    <text evidence="1">The sequence shown here is derived from an EMBL/GenBank/DDBJ whole genome shotgun (WGS) entry which is preliminary data.</text>
</comment>
<keyword evidence="2" id="KW-1185">Reference proteome</keyword>
<dbReference type="AlphaFoldDB" id="A0A9N7U792"/>
<reference evidence="1" key="1">
    <citation type="submission" date="2020-03" db="EMBL/GenBank/DDBJ databases">
        <authorList>
            <person name="Weist P."/>
        </authorList>
    </citation>
    <scope>NUCLEOTIDE SEQUENCE</scope>
</reference>
<gene>
    <name evidence="1" type="ORF">PLEPLA_LOCUS13597</name>
</gene>
<protein>
    <submittedName>
        <fullName evidence="1">Uncharacterized protein</fullName>
    </submittedName>
</protein>
<evidence type="ECO:0000313" key="1">
    <source>
        <dbReference type="EMBL" id="CAB1425665.1"/>
    </source>
</evidence>
<accession>A0A9N7U792</accession>
<dbReference type="EMBL" id="CADEAL010000824">
    <property type="protein sequence ID" value="CAB1425665.1"/>
    <property type="molecule type" value="Genomic_DNA"/>
</dbReference>
<proteinExistence type="predicted"/>